<sequence length="118" mass="12987">MGILFWIIVICLIVAIFGGGITIGPLLLIVIVLCLCYSSFNPNMEMMAPLDFGTYNNNYPRGACQDKPSGSDCNTAECKIESNISNDKFCAVQCAQGVTQDERKGCFNKCSEMMTYCR</sequence>
<keyword evidence="1" id="KW-1133">Transmembrane helix</keyword>
<gene>
    <name evidence="2" type="ORF">Dasosvirus9_5</name>
</gene>
<evidence type="ECO:0000256" key="1">
    <source>
        <dbReference type="SAM" id="Phobius"/>
    </source>
</evidence>
<reference evidence="2" key="1">
    <citation type="submission" date="2018-10" db="EMBL/GenBank/DDBJ databases">
        <title>Hidden diversity of soil giant viruses.</title>
        <authorList>
            <person name="Schulz F."/>
            <person name="Alteio L."/>
            <person name="Goudeau D."/>
            <person name="Ryan E.M."/>
            <person name="Malmstrom R.R."/>
            <person name="Blanchard J."/>
            <person name="Woyke T."/>
        </authorList>
    </citation>
    <scope>NUCLEOTIDE SEQUENCE</scope>
    <source>
        <strain evidence="2">DSV1</strain>
    </source>
</reference>
<organism evidence="2">
    <name type="scientific">Dasosvirus sp</name>
    <dbReference type="NCBI Taxonomy" id="2487764"/>
    <lineage>
        <taxon>Viruses</taxon>
        <taxon>Varidnaviria</taxon>
        <taxon>Bamfordvirae</taxon>
        <taxon>Nucleocytoviricota</taxon>
        <taxon>Megaviricetes</taxon>
        <taxon>Imitervirales</taxon>
        <taxon>Mimiviridae</taxon>
        <taxon>Klosneuvirinae</taxon>
    </lineage>
</organism>
<keyword evidence="1" id="KW-0472">Membrane</keyword>
<dbReference type="EMBL" id="MK072050">
    <property type="protein sequence ID" value="AYV77581.1"/>
    <property type="molecule type" value="Genomic_DNA"/>
</dbReference>
<name>A0A3G4ZUA6_9VIRU</name>
<protein>
    <submittedName>
        <fullName evidence="2">Uncharacterized protein</fullName>
    </submittedName>
</protein>
<proteinExistence type="predicted"/>
<evidence type="ECO:0000313" key="2">
    <source>
        <dbReference type="EMBL" id="AYV77581.1"/>
    </source>
</evidence>
<accession>A0A3G4ZUA6</accession>
<keyword evidence="1" id="KW-0812">Transmembrane</keyword>
<feature type="transmembrane region" description="Helical" evidence="1">
    <location>
        <begin position="6"/>
        <end position="37"/>
    </location>
</feature>